<dbReference type="InterPro" id="IPR046347">
    <property type="entry name" value="bZIP_sf"/>
</dbReference>
<dbReference type="GO" id="GO:0045893">
    <property type="term" value="P:positive regulation of DNA-templated transcription"/>
    <property type="evidence" value="ECO:0007669"/>
    <property type="project" value="TreeGrafter"/>
</dbReference>
<dbReference type="FunFam" id="1.20.5.170:FF:000086">
    <property type="entry name" value="Transcription factor VIP1"/>
    <property type="match status" value="1"/>
</dbReference>
<feature type="compositionally biased region" description="Low complexity" evidence="4">
    <location>
        <begin position="242"/>
        <end position="251"/>
    </location>
</feature>
<dbReference type="Gene3D" id="1.20.5.170">
    <property type="match status" value="1"/>
</dbReference>
<evidence type="ECO:0000256" key="3">
    <source>
        <dbReference type="ARBA" id="ARBA00023242"/>
    </source>
</evidence>
<dbReference type="PANTHER" id="PTHR46391">
    <property type="entry name" value="BASIC LEUCINE ZIPPER 34"/>
    <property type="match status" value="1"/>
</dbReference>
<protein>
    <recommendedName>
        <fullName evidence="5">BZIP domain-containing protein</fullName>
    </recommendedName>
</protein>
<proteinExistence type="predicted"/>
<dbReference type="CDD" id="cd14703">
    <property type="entry name" value="bZIP_plant_RF2"/>
    <property type="match status" value="1"/>
</dbReference>
<reference evidence="6 7" key="1">
    <citation type="journal article" date="2021" name="Nat. Plants">
        <title>The Taxus genome provides insights into paclitaxel biosynthesis.</title>
        <authorList>
            <person name="Xiong X."/>
            <person name="Gou J."/>
            <person name="Liao Q."/>
            <person name="Li Y."/>
            <person name="Zhou Q."/>
            <person name="Bi G."/>
            <person name="Li C."/>
            <person name="Du R."/>
            <person name="Wang X."/>
            <person name="Sun T."/>
            <person name="Guo L."/>
            <person name="Liang H."/>
            <person name="Lu P."/>
            <person name="Wu Y."/>
            <person name="Zhang Z."/>
            <person name="Ro D.K."/>
            <person name="Shang Y."/>
            <person name="Huang S."/>
            <person name="Yan J."/>
        </authorList>
    </citation>
    <scope>NUCLEOTIDE SEQUENCE [LARGE SCALE GENOMIC DNA]</scope>
    <source>
        <strain evidence="6">Ta-2019</strain>
    </source>
</reference>
<evidence type="ECO:0000259" key="5">
    <source>
        <dbReference type="PROSITE" id="PS50217"/>
    </source>
</evidence>
<dbReference type="GO" id="GO:0005634">
    <property type="term" value="C:nucleus"/>
    <property type="evidence" value="ECO:0007669"/>
    <property type="project" value="TreeGrafter"/>
</dbReference>
<evidence type="ECO:0000313" key="7">
    <source>
        <dbReference type="Proteomes" id="UP000824469"/>
    </source>
</evidence>
<feature type="compositionally biased region" description="Polar residues" evidence="4">
    <location>
        <begin position="494"/>
        <end position="506"/>
    </location>
</feature>
<comment type="caution">
    <text evidence="6">The sequence shown here is derived from an EMBL/GenBank/DDBJ whole genome shotgun (WGS) entry which is preliminary data.</text>
</comment>
<dbReference type="InterPro" id="IPR052483">
    <property type="entry name" value="bZIP_transcription_regulators"/>
</dbReference>
<dbReference type="InterPro" id="IPR044759">
    <property type="entry name" value="bZIP_RF2"/>
</dbReference>
<gene>
    <name evidence="6" type="ORF">KI387_043478</name>
</gene>
<feature type="domain" description="BZIP" evidence="5">
    <location>
        <begin position="333"/>
        <end position="396"/>
    </location>
</feature>
<dbReference type="InterPro" id="IPR004827">
    <property type="entry name" value="bZIP"/>
</dbReference>
<dbReference type="SMART" id="SM00338">
    <property type="entry name" value="BRLZ"/>
    <property type="match status" value="1"/>
</dbReference>
<feature type="compositionally biased region" description="Polar residues" evidence="4">
    <location>
        <begin position="265"/>
        <end position="283"/>
    </location>
</feature>
<keyword evidence="3" id="KW-0539">Nucleus</keyword>
<keyword evidence="7" id="KW-1185">Reference proteome</keyword>
<keyword evidence="1" id="KW-0805">Transcription regulation</keyword>
<sequence length="546" mass="61355">MKVYHPDVARVGVGSQNRAAQAVSVERRTEILLGKCREEVFGFMQQLQGREVNLSQKISGLQRELSATAAAGRSQGNVGVDPVVLVARDHSHDQLLQNLTTIVEERDKVLVELSCLFFLESRFCPGGVLYGGKVHKTSRRRRSPSPRRRKGRRSRSHSWSPRRKRSRSRTPPPVFRRGDEHVEGRKRRGIGDLCNVGENVLEDEYDCRSASSIPSKGSQDFDRLDEEQLMSMFADVELFNKSQSNQSSNPPTHQTSALDNRCSDRQATSENPSTPSDHNSINEPSMEEKVMTVSGQFKSEPEVQSVNKSDQPLQTAKTEMPSSSAMEHDPNMDPKRVNRILANGQSAQRSRVRKLQYISELERSINALQTEVSTLSPQVTFLDHQRVLLNVDNSALKQRIAALAQDKLFKDAHCEALKKEVSRLRQLYHEQQQILQKEIHASSTGAYDLQQHQFGKLEQGSSSQMMDQKPEISDPSPSHLKTTSGIPDHRENNASHSHTAPGSQMLKSMMPSSCLMGESNKSLEERIIIRHVNFTPCNSFLPSFSI</sequence>
<keyword evidence="2" id="KW-0804">Transcription</keyword>
<dbReference type="Pfam" id="PF00170">
    <property type="entry name" value="bZIP_1"/>
    <property type="match status" value="1"/>
</dbReference>
<feature type="region of interest" description="Disordered" evidence="4">
    <location>
        <begin position="135"/>
        <end position="183"/>
    </location>
</feature>
<evidence type="ECO:0000256" key="1">
    <source>
        <dbReference type="ARBA" id="ARBA00023015"/>
    </source>
</evidence>
<accession>A0AA38C1K3</accession>
<feature type="compositionally biased region" description="Polar residues" evidence="4">
    <location>
        <begin position="293"/>
        <end position="325"/>
    </location>
</feature>
<evidence type="ECO:0000313" key="6">
    <source>
        <dbReference type="EMBL" id="KAH9291331.1"/>
    </source>
</evidence>
<dbReference type="PANTHER" id="PTHR46391:SF35">
    <property type="entry name" value="BASIC LEUCINE ZIPPER 34-LIKE ISOFORM X1"/>
    <property type="match status" value="1"/>
</dbReference>
<name>A0AA38C1K3_TAXCH</name>
<evidence type="ECO:0000256" key="2">
    <source>
        <dbReference type="ARBA" id="ARBA00023163"/>
    </source>
</evidence>
<feature type="compositionally biased region" description="Polar residues" evidence="4">
    <location>
        <begin position="475"/>
        <end position="485"/>
    </location>
</feature>
<feature type="compositionally biased region" description="Basic residues" evidence="4">
    <location>
        <begin position="135"/>
        <end position="168"/>
    </location>
</feature>
<dbReference type="EMBL" id="JAHRHJ020003685">
    <property type="protein sequence ID" value="KAH9291331.1"/>
    <property type="molecule type" value="Genomic_DNA"/>
</dbReference>
<dbReference type="Proteomes" id="UP000824469">
    <property type="component" value="Unassembled WGS sequence"/>
</dbReference>
<dbReference type="AlphaFoldDB" id="A0AA38C1K3"/>
<feature type="region of interest" description="Disordered" evidence="4">
    <location>
        <begin position="242"/>
        <end position="333"/>
    </location>
</feature>
<evidence type="ECO:0000256" key="4">
    <source>
        <dbReference type="SAM" id="MobiDB-lite"/>
    </source>
</evidence>
<dbReference type="PROSITE" id="PS00036">
    <property type="entry name" value="BZIP_BASIC"/>
    <property type="match status" value="1"/>
</dbReference>
<dbReference type="PROSITE" id="PS50217">
    <property type="entry name" value="BZIP"/>
    <property type="match status" value="1"/>
</dbReference>
<dbReference type="GO" id="GO:0003700">
    <property type="term" value="F:DNA-binding transcription factor activity"/>
    <property type="evidence" value="ECO:0007669"/>
    <property type="project" value="InterPro"/>
</dbReference>
<organism evidence="6 7">
    <name type="scientific">Taxus chinensis</name>
    <name type="common">Chinese yew</name>
    <name type="synonym">Taxus wallichiana var. chinensis</name>
    <dbReference type="NCBI Taxonomy" id="29808"/>
    <lineage>
        <taxon>Eukaryota</taxon>
        <taxon>Viridiplantae</taxon>
        <taxon>Streptophyta</taxon>
        <taxon>Embryophyta</taxon>
        <taxon>Tracheophyta</taxon>
        <taxon>Spermatophyta</taxon>
        <taxon>Pinopsida</taxon>
        <taxon>Pinidae</taxon>
        <taxon>Conifers II</taxon>
        <taxon>Cupressales</taxon>
        <taxon>Taxaceae</taxon>
        <taxon>Taxus</taxon>
    </lineage>
</organism>
<feature type="region of interest" description="Disordered" evidence="4">
    <location>
        <begin position="458"/>
        <end position="508"/>
    </location>
</feature>
<dbReference type="SUPFAM" id="SSF57959">
    <property type="entry name" value="Leucine zipper domain"/>
    <property type="match status" value="1"/>
</dbReference>
<dbReference type="GO" id="GO:0003677">
    <property type="term" value="F:DNA binding"/>
    <property type="evidence" value="ECO:0007669"/>
    <property type="project" value="TreeGrafter"/>
</dbReference>